<proteinExistence type="predicted"/>
<accession>A0A812UNV0</accession>
<organism evidence="1 2">
    <name type="scientific">Symbiodinium pilosum</name>
    <name type="common">Dinoflagellate</name>
    <dbReference type="NCBI Taxonomy" id="2952"/>
    <lineage>
        <taxon>Eukaryota</taxon>
        <taxon>Sar</taxon>
        <taxon>Alveolata</taxon>
        <taxon>Dinophyceae</taxon>
        <taxon>Suessiales</taxon>
        <taxon>Symbiodiniaceae</taxon>
        <taxon>Symbiodinium</taxon>
    </lineage>
</organism>
<evidence type="ECO:0000313" key="1">
    <source>
        <dbReference type="EMBL" id="CAE7586930.1"/>
    </source>
</evidence>
<dbReference type="AlphaFoldDB" id="A0A812UNV0"/>
<protein>
    <submittedName>
        <fullName evidence="1">Uncharacterized protein</fullName>
    </submittedName>
</protein>
<comment type="caution">
    <text evidence="1">The sequence shown here is derived from an EMBL/GenBank/DDBJ whole genome shotgun (WGS) entry which is preliminary data.</text>
</comment>
<gene>
    <name evidence="1" type="ORF">SPIL2461_LOCUS15657</name>
</gene>
<dbReference type="Proteomes" id="UP000649617">
    <property type="component" value="Unassembled WGS sequence"/>
</dbReference>
<dbReference type="EMBL" id="CAJNIZ010039080">
    <property type="protein sequence ID" value="CAE7586930.1"/>
    <property type="molecule type" value="Genomic_DNA"/>
</dbReference>
<name>A0A812UNV0_SYMPI</name>
<evidence type="ECO:0000313" key="2">
    <source>
        <dbReference type="Proteomes" id="UP000649617"/>
    </source>
</evidence>
<keyword evidence="2" id="KW-1185">Reference proteome</keyword>
<sequence>MSYDIKEEFQVIASKIKADELPTDYVRYIQAELSSVASKVWPDLSFTLKLTGSSQLGTGIKTASGNPWDQSDFDYCLNTSRGITPAEWQRFAAELHRSHCFYEDPEGLRGSKAIRLRDRMYHRRWEVVPADCHFTYNNVRLGSTPRLVLDEDWQKFFSAAPGARRATRVLKRMLPDVAGCDVTALVVRQGKKGSYSTDTSGWDLFKDVLLQFLHYPDLPQDSALQGVVRDVEARERSSAKQFGKSLESAHYLAKIIVSLEKERASGREHIRSRLRKVSAYSEAWDKMDLSNEAPRPRMSNRKLTPAAREFREAALANLTKLRQDCCRAGAGGENFSTAHGKVRYMQITLFQSFFHDDEIVFHPCVAAAKTCVPGFPFRDCDAELRHFTVQEAYATGQPNPVFEMKLQLMRVIELGRRDHYDCGKIHSLALEVWRRLRHGISIDPEEDIEEGSKPDAWDVLGDYVSLMWMWGKQDDHGLTSELQRAYPNTHGALCQAARLYQKATDAALELGTNYENQRLGIDMSARAKMSDLKGQLVLYQSGDADGLKTWHFGGTEPTPYKMITKWRELLDLERKHFEASLSRSAVRRYVKDLLRPGWALQGLSAWMFDEHCRRWLHAQL</sequence>
<reference evidence="1" key="1">
    <citation type="submission" date="2021-02" db="EMBL/GenBank/DDBJ databases">
        <authorList>
            <person name="Dougan E. K."/>
            <person name="Rhodes N."/>
            <person name="Thang M."/>
            <person name="Chan C."/>
        </authorList>
    </citation>
    <scope>NUCLEOTIDE SEQUENCE</scope>
</reference>
<dbReference type="OrthoDB" id="446528at2759"/>